<proteinExistence type="predicted"/>
<dbReference type="eggNOG" id="ENOG502SPDX">
    <property type="taxonomic scope" value="Eukaryota"/>
</dbReference>
<feature type="region of interest" description="Disordered" evidence="1">
    <location>
        <begin position="329"/>
        <end position="353"/>
    </location>
</feature>
<accession>G4TLI2</accession>
<evidence type="ECO:0000313" key="2">
    <source>
        <dbReference type="EMBL" id="CCA72175.1"/>
    </source>
</evidence>
<keyword evidence="3" id="KW-1185">Reference proteome</keyword>
<evidence type="ECO:0008006" key="4">
    <source>
        <dbReference type="Google" id="ProtNLM"/>
    </source>
</evidence>
<sequence length="453" mass="49715">MAAIERPPSPPSYLDPPPAFTTITTSTNDDGELPNYSRNAAADERIMLLEPLASARASSSMQPVDYIFTSERLELNMGRKRFPIKVPCYGMDGVVEGKVTVKDFKAAAKLSVTLEGACNTNVVERGMNVYSSTKKLLSMTEVLWTRSDGSACPDTPQDFSFSFRIPTNVHPPLPHSYATVHPGLNADVTYYVKVDLFRKGLRRHERQTMVLYLPRSTPPETPQRTSGSYTEPPALVQWETIPILPRCTQAKAEQSSQDLSNDAINLILPLPKVYASAAPIPFQLAFPGSSPLLPYVTNSLIVQLIKSTFIHAGGFISLREGIIATGEISRIEDESYPTPPPSPGSDDKSSTRESVLARRVYNGTLKSFREGGETSWSVPDHLEIRHAIRVFLRAPKSEGNLPEYFIDHPVQMCTHNHIPNATDIHDPVIGLIAVSGSQGTPTSRAMVSGGVWI</sequence>
<dbReference type="Gene3D" id="2.60.40.640">
    <property type="match status" value="1"/>
</dbReference>
<dbReference type="HOGENOM" id="CLU_052546_0_0_1"/>
<dbReference type="EMBL" id="CAFZ01000151">
    <property type="protein sequence ID" value="CCA72175.1"/>
    <property type="molecule type" value="Genomic_DNA"/>
</dbReference>
<reference evidence="2 3" key="1">
    <citation type="journal article" date="2011" name="PLoS Pathog.">
        <title>Endophytic Life Strategies Decoded by Genome and Transcriptome Analyses of the Mutualistic Root Symbiont Piriformospora indica.</title>
        <authorList>
            <person name="Zuccaro A."/>
            <person name="Lahrmann U."/>
            <person name="Guldener U."/>
            <person name="Langen G."/>
            <person name="Pfiffi S."/>
            <person name="Biedenkopf D."/>
            <person name="Wong P."/>
            <person name="Samans B."/>
            <person name="Grimm C."/>
            <person name="Basiewicz M."/>
            <person name="Murat C."/>
            <person name="Martin F."/>
            <person name="Kogel K.H."/>
        </authorList>
    </citation>
    <scope>NUCLEOTIDE SEQUENCE [LARGE SCALE GENOMIC DNA]</scope>
    <source>
        <strain evidence="2 3">DSM 11827</strain>
    </source>
</reference>
<dbReference type="InterPro" id="IPR014752">
    <property type="entry name" value="Arrestin-like_C"/>
</dbReference>
<organism evidence="2 3">
    <name type="scientific">Serendipita indica (strain DSM 11827)</name>
    <name type="common">Root endophyte fungus</name>
    <name type="synonym">Piriformospora indica</name>
    <dbReference type="NCBI Taxonomy" id="1109443"/>
    <lineage>
        <taxon>Eukaryota</taxon>
        <taxon>Fungi</taxon>
        <taxon>Dikarya</taxon>
        <taxon>Basidiomycota</taxon>
        <taxon>Agaricomycotina</taxon>
        <taxon>Agaricomycetes</taxon>
        <taxon>Sebacinales</taxon>
        <taxon>Serendipitaceae</taxon>
        <taxon>Serendipita</taxon>
    </lineage>
</organism>
<dbReference type="OrthoDB" id="2586076at2759"/>
<protein>
    <recommendedName>
        <fullName evidence="4">Arrestin-like N-terminal domain-containing protein</fullName>
    </recommendedName>
</protein>
<gene>
    <name evidence="2" type="ORF">PIIN_06110</name>
</gene>
<dbReference type="InParanoid" id="G4TLI2"/>
<dbReference type="OMA" id="ETKHMRI"/>
<evidence type="ECO:0000313" key="3">
    <source>
        <dbReference type="Proteomes" id="UP000007148"/>
    </source>
</evidence>
<evidence type="ECO:0000256" key="1">
    <source>
        <dbReference type="SAM" id="MobiDB-lite"/>
    </source>
</evidence>
<dbReference type="Proteomes" id="UP000007148">
    <property type="component" value="Unassembled WGS sequence"/>
</dbReference>
<dbReference type="STRING" id="1109443.G4TLI2"/>
<dbReference type="AlphaFoldDB" id="G4TLI2"/>
<comment type="caution">
    <text evidence="2">The sequence shown here is derived from an EMBL/GenBank/DDBJ whole genome shotgun (WGS) entry which is preliminary data.</text>
</comment>
<name>G4TLI2_SERID</name>